<dbReference type="EnsemblPlants" id="TraesCSU02G127500.1">
    <property type="protein sequence ID" value="TraesCSU02G127500.1.cds1"/>
    <property type="gene ID" value="TraesCSU02G127500"/>
</dbReference>
<proteinExistence type="predicted"/>
<reference evidence="1" key="2">
    <citation type="submission" date="2018-10" db="UniProtKB">
        <authorList>
            <consortium name="EnsemblPlants"/>
        </authorList>
    </citation>
    <scope>IDENTIFICATION</scope>
</reference>
<gene>
    <name evidence="1" type="primary">LOC123100749</name>
</gene>
<accession>A0A3B6U6H0</accession>
<protein>
    <submittedName>
        <fullName evidence="1">Uncharacterized protein</fullName>
    </submittedName>
</protein>
<evidence type="ECO:0000313" key="1">
    <source>
        <dbReference type="EnsemblPlants" id="TraesCSU02G127500.1.cds1"/>
    </source>
</evidence>
<sequence length="214" mass="23161">MQRRARHGSSGELAVFGATRYFDGLADLAASPVTARQPEPKDLMIQVKAMMHHKEESYHSTQELGAKTKSNLTPFFGSSLVSPVVSFCKNPPAGIHDEAHHRVSSLSSRGSSDVVTAAVAAACGRDLGEVVGDRRLQGVRVVRGACGGEERWVVRCYGHALEEQHHVVFEKIDVDAKLSDCHQVKKVEDGADLGWGSDTSSDLFELDLDGANNH</sequence>
<dbReference type="Gramene" id="TraesCSU02G127500.1">
    <property type="protein sequence ID" value="TraesCSU02G127500.1.cds1"/>
    <property type="gene ID" value="TraesCSU02G127500"/>
</dbReference>
<dbReference type="OrthoDB" id="679735at2759"/>
<dbReference type="Gramene" id="TraesPARA_EIv1.0_1499680.1">
    <property type="protein sequence ID" value="TraesPARA_EIv1.0_1499680.1.CDS1"/>
    <property type="gene ID" value="TraesPARA_EIv1.0_1499680"/>
</dbReference>
<reference evidence="1" key="1">
    <citation type="submission" date="2018-08" db="EMBL/GenBank/DDBJ databases">
        <authorList>
            <person name="Rossello M."/>
        </authorList>
    </citation>
    <scope>NUCLEOTIDE SEQUENCE [LARGE SCALE GENOMIC DNA]</scope>
    <source>
        <strain evidence="1">cv. Chinese Spring</strain>
    </source>
</reference>
<dbReference type="RefSeq" id="XP_044378564.1">
    <property type="nucleotide sequence ID" value="XM_044522629.1"/>
</dbReference>
<dbReference type="AlphaFoldDB" id="A0A3B6U6H0"/>
<dbReference type="Proteomes" id="UP000019116">
    <property type="component" value="Chromosome Un"/>
</dbReference>
<dbReference type="Gramene" id="TraesCAD_scaffold_002795_01G001300.1">
    <property type="protein sequence ID" value="TraesCAD_scaffold_002795_01G001300.1"/>
    <property type="gene ID" value="TraesCAD_scaffold_002795_01G001300"/>
</dbReference>
<keyword evidence="2" id="KW-1185">Reference proteome</keyword>
<dbReference type="Gramene" id="TraesROB_scaffold_042377_01G000300.1">
    <property type="protein sequence ID" value="TraesROB_scaffold_042377_01G000300.1"/>
    <property type="gene ID" value="TraesROB_scaffold_042377_01G000300"/>
</dbReference>
<dbReference type="Gramene" id="TraesCLE_scaffold_128945_01G000300.1">
    <property type="protein sequence ID" value="TraesCLE_scaffold_128945_01G000300.1"/>
    <property type="gene ID" value="TraesCLE_scaffold_128945_01G000300"/>
</dbReference>
<evidence type="ECO:0000313" key="2">
    <source>
        <dbReference type="Proteomes" id="UP000019116"/>
    </source>
</evidence>
<dbReference type="Gramene" id="TraesJAG1D03G00574520.1">
    <property type="protein sequence ID" value="TraesJAG1D03G00574520.1.CDS1"/>
    <property type="gene ID" value="TraesJAG1D03G00574520"/>
</dbReference>
<name>A0A3B6U6H0_WHEAT</name>
<organism evidence="1">
    <name type="scientific">Triticum aestivum</name>
    <name type="common">Wheat</name>
    <dbReference type="NCBI Taxonomy" id="4565"/>
    <lineage>
        <taxon>Eukaryota</taxon>
        <taxon>Viridiplantae</taxon>
        <taxon>Streptophyta</taxon>
        <taxon>Embryophyta</taxon>
        <taxon>Tracheophyta</taxon>
        <taxon>Spermatophyta</taxon>
        <taxon>Magnoliopsida</taxon>
        <taxon>Liliopsida</taxon>
        <taxon>Poales</taxon>
        <taxon>Poaceae</taxon>
        <taxon>BOP clade</taxon>
        <taxon>Pooideae</taxon>
        <taxon>Triticodae</taxon>
        <taxon>Triticeae</taxon>
        <taxon>Triticinae</taxon>
        <taxon>Triticum</taxon>
    </lineage>
</organism>
<dbReference type="GeneID" id="123100749"/>